<comment type="caution">
    <text evidence="2">The sequence shown here is derived from an EMBL/GenBank/DDBJ whole genome shotgun (WGS) entry which is preliminary data.</text>
</comment>
<feature type="compositionally biased region" description="Basic and acidic residues" evidence="1">
    <location>
        <begin position="136"/>
        <end position="149"/>
    </location>
</feature>
<keyword evidence="3" id="KW-1185">Reference proteome</keyword>
<feature type="compositionally biased region" description="Polar residues" evidence="1">
    <location>
        <begin position="150"/>
        <end position="167"/>
    </location>
</feature>
<accession>A0A9N9G5T2</accession>
<evidence type="ECO:0000256" key="1">
    <source>
        <dbReference type="SAM" id="MobiDB-lite"/>
    </source>
</evidence>
<dbReference type="PANTHER" id="PTHR28142">
    <property type="entry name" value="MITOCHONDRIAL INNER MEMBRANE I-AAA PROTEASE SUPERCOMPLEX SUBUNIT MGR3-RELATED"/>
    <property type="match status" value="1"/>
</dbReference>
<organism evidence="2 3">
    <name type="scientific">Ambispora gerdemannii</name>
    <dbReference type="NCBI Taxonomy" id="144530"/>
    <lineage>
        <taxon>Eukaryota</taxon>
        <taxon>Fungi</taxon>
        <taxon>Fungi incertae sedis</taxon>
        <taxon>Mucoromycota</taxon>
        <taxon>Glomeromycotina</taxon>
        <taxon>Glomeromycetes</taxon>
        <taxon>Archaeosporales</taxon>
        <taxon>Ambisporaceae</taxon>
        <taxon>Ambispora</taxon>
    </lineage>
</organism>
<dbReference type="AlphaFoldDB" id="A0A9N9G5T2"/>
<feature type="region of interest" description="Disordered" evidence="1">
    <location>
        <begin position="185"/>
        <end position="207"/>
    </location>
</feature>
<dbReference type="GO" id="GO:0051787">
    <property type="term" value="F:misfolded protein binding"/>
    <property type="evidence" value="ECO:0007669"/>
    <property type="project" value="TreeGrafter"/>
</dbReference>
<dbReference type="Gene3D" id="1.25.40.10">
    <property type="entry name" value="Tetratricopeptide repeat domain"/>
    <property type="match status" value="2"/>
</dbReference>
<feature type="compositionally biased region" description="Basic and acidic residues" evidence="1">
    <location>
        <begin position="194"/>
        <end position="207"/>
    </location>
</feature>
<dbReference type="InterPro" id="IPR040201">
    <property type="entry name" value="Mrg3-like"/>
</dbReference>
<feature type="compositionally biased region" description="Polar residues" evidence="1">
    <location>
        <begin position="118"/>
        <end position="130"/>
    </location>
</feature>
<protein>
    <submittedName>
        <fullName evidence="2">1313_t:CDS:1</fullName>
    </submittedName>
</protein>
<dbReference type="EMBL" id="CAJVPL010001595">
    <property type="protein sequence ID" value="CAG8579117.1"/>
    <property type="molecule type" value="Genomic_DNA"/>
</dbReference>
<feature type="compositionally biased region" description="Basic and acidic residues" evidence="1">
    <location>
        <begin position="98"/>
        <end position="114"/>
    </location>
</feature>
<dbReference type="GO" id="GO:0006515">
    <property type="term" value="P:protein quality control for misfolded or incompletely synthesized proteins"/>
    <property type="evidence" value="ECO:0007669"/>
    <property type="project" value="TreeGrafter"/>
</dbReference>
<gene>
    <name evidence="2" type="ORF">AGERDE_LOCUS8031</name>
</gene>
<proteinExistence type="predicted"/>
<dbReference type="GO" id="GO:0031942">
    <property type="term" value="C:i-AAA complex"/>
    <property type="evidence" value="ECO:0007669"/>
    <property type="project" value="TreeGrafter"/>
</dbReference>
<evidence type="ECO:0000313" key="2">
    <source>
        <dbReference type="EMBL" id="CAG8579117.1"/>
    </source>
</evidence>
<reference evidence="2" key="1">
    <citation type="submission" date="2021-06" db="EMBL/GenBank/DDBJ databases">
        <authorList>
            <person name="Kallberg Y."/>
            <person name="Tangrot J."/>
            <person name="Rosling A."/>
        </authorList>
    </citation>
    <scope>NUCLEOTIDE SEQUENCE</scope>
    <source>
        <strain evidence="2">MT106</strain>
    </source>
</reference>
<name>A0A9N9G5T2_9GLOM</name>
<sequence length="551" mass="62101">MQLFFALDYKLKYIDTTSTPELSWLRSLSRQLQLRKALVNCPKIFVSQQQQPPWKINAFRTWTRTNKGLKPQTCKYRAYSTKKASQNISQENSATKTENNKDIFSESEQPKVDEVDSSAETTSQIISRENPTGKIENTRDKISEPEQLKLNDNSADTATQNSESLVDKNQLTTKNVTIVESTIPLRNSEQVSSEQEHLREEPNDDDSFRNKFKEFSKIKISSLPKLPILLILSAIGLTSIGIYQFYSSNIQKYPETIRNHLKKGLYYQNYAKNPSLAVDYYQKALTEALHSPELENSSPEVTGIMIQLGSLYEDLGRFRDAIDVLSMAYDVIVTPNDSPPLKLDGQNRTKAIGIAQKIGDLCQTIKQDDLAEKYYVWSVGQLGGGFWTGFFGKKLDVDTMPSWITAVDLGASLETLDSYALPLYIRALQLVNSNEMPCHTAVLMNNISEVFTGMGDLEVAQGWAERGLRITQEKSHLQKKNSKECDESCGVLLFNLGMIAELSGNLSRATEYYEKSRIHAKSIKFHDCVKEADAALQRITAVMNDVKEDSG</sequence>
<dbReference type="InterPro" id="IPR011990">
    <property type="entry name" value="TPR-like_helical_dom_sf"/>
</dbReference>
<feature type="region of interest" description="Disordered" evidence="1">
    <location>
        <begin position="80"/>
        <end position="167"/>
    </location>
</feature>
<dbReference type="Proteomes" id="UP000789831">
    <property type="component" value="Unassembled WGS sequence"/>
</dbReference>
<feature type="compositionally biased region" description="Polar residues" evidence="1">
    <location>
        <begin position="82"/>
        <end position="97"/>
    </location>
</feature>
<evidence type="ECO:0000313" key="3">
    <source>
        <dbReference type="Proteomes" id="UP000789831"/>
    </source>
</evidence>
<dbReference type="PANTHER" id="PTHR28142:SF1">
    <property type="entry name" value="MITOCHONDRIAL INNER MEMBRANE I-AAA PROTEASE SUPERCOMPLEX SUBUNIT MGR3-RELATED"/>
    <property type="match status" value="1"/>
</dbReference>
<dbReference type="OrthoDB" id="10050400at2759"/>
<dbReference type="SUPFAM" id="SSF48452">
    <property type="entry name" value="TPR-like"/>
    <property type="match status" value="2"/>
</dbReference>